<dbReference type="PROSITE" id="PS01124">
    <property type="entry name" value="HTH_ARAC_FAMILY_2"/>
    <property type="match status" value="1"/>
</dbReference>
<keyword evidence="3" id="KW-0804">Transcription</keyword>
<evidence type="ECO:0000256" key="3">
    <source>
        <dbReference type="ARBA" id="ARBA00023163"/>
    </source>
</evidence>
<reference evidence="5" key="1">
    <citation type="submission" date="2015-10" db="EMBL/GenBank/DDBJ databases">
        <title>Draft genome sequence of Salegentibacter mishustinae KCTC 12263.</title>
        <authorList>
            <person name="Lin W."/>
            <person name="Zheng Q."/>
        </authorList>
    </citation>
    <scope>NUCLEOTIDE SEQUENCE [LARGE SCALE GENOMIC DNA]</scope>
    <source>
        <strain evidence="5">KCTC 12263</strain>
    </source>
</reference>
<dbReference type="RefSeq" id="WP_075325756.1">
    <property type="nucleotide sequence ID" value="NZ_BMWR01000001.1"/>
</dbReference>
<dbReference type="SMART" id="SM00342">
    <property type="entry name" value="HTH_ARAC"/>
    <property type="match status" value="1"/>
</dbReference>
<evidence type="ECO:0000313" key="5">
    <source>
        <dbReference type="EMBL" id="KRG28669.1"/>
    </source>
</evidence>
<evidence type="ECO:0000259" key="4">
    <source>
        <dbReference type="PROSITE" id="PS01124"/>
    </source>
</evidence>
<dbReference type="PANTHER" id="PTHR43280">
    <property type="entry name" value="ARAC-FAMILY TRANSCRIPTIONAL REGULATOR"/>
    <property type="match status" value="1"/>
</dbReference>
<dbReference type="OrthoDB" id="1451418at2"/>
<organism evidence="5 6">
    <name type="scientific">Salegentibacter mishustinae</name>
    <dbReference type="NCBI Taxonomy" id="270918"/>
    <lineage>
        <taxon>Bacteria</taxon>
        <taxon>Pseudomonadati</taxon>
        <taxon>Bacteroidota</taxon>
        <taxon>Flavobacteriia</taxon>
        <taxon>Flavobacteriales</taxon>
        <taxon>Flavobacteriaceae</taxon>
        <taxon>Salegentibacter</taxon>
    </lineage>
</organism>
<keyword evidence="6" id="KW-1185">Reference proteome</keyword>
<comment type="caution">
    <text evidence="5">The sequence shown here is derived from an EMBL/GenBank/DDBJ whole genome shotgun (WGS) entry which is preliminary data.</text>
</comment>
<feature type="domain" description="HTH araC/xylS-type" evidence="4">
    <location>
        <begin position="200"/>
        <end position="299"/>
    </location>
</feature>
<evidence type="ECO:0000256" key="2">
    <source>
        <dbReference type="ARBA" id="ARBA00023125"/>
    </source>
</evidence>
<dbReference type="InterPro" id="IPR018060">
    <property type="entry name" value="HTH_AraC"/>
</dbReference>
<dbReference type="PANTHER" id="PTHR43280:SF2">
    <property type="entry name" value="HTH-TYPE TRANSCRIPTIONAL REGULATOR EXSA"/>
    <property type="match status" value="1"/>
</dbReference>
<evidence type="ECO:0000313" key="6">
    <source>
        <dbReference type="Proteomes" id="UP000051643"/>
    </source>
</evidence>
<keyword evidence="2" id="KW-0238">DNA-binding</keyword>
<keyword evidence="1" id="KW-0805">Transcription regulation</keyword>
<name>A0A0Q9Z6R7_9FLAO</name>
<dbReference type="SUPFAM" id="SSF46689">
    <property type="entry name" value="Homeodomain-like"/>
    <property type="match status" value="2"/>
</dbReference>
<dbReference type="GO" id="GO:0003700">
    <property type="term" value="F:DNA-binding transcription factor activity"/>
    <property type="evidence" value="ECO:0007669"/>
    <property type="project" value="InterPro"/>
</dbReference>
<dbReference type="InterPro" id="IPR009057">
    <property type="entry name" value="Homeodomain-like_sf"/>
</dbReference>
<dbReference type="Pfam" id="PF12833">
    <property type="entry name" value="HTH_18"/>
    <property type="match status" value="1"/>
</dbReference>
<sequence>MEREFNRANLRGIYRMLTEIAKGNFAFQIKRTHHRDELEGLNAYANQTSEELYRKRHQFLWLNRNTEAMVIRTANFLLDKNLRVMDYSYKHPDNIEVAQNNILGKAFSELLVRKFQETWEKKILKFIAGKEQSFDIRLEYHFDELLKINLHTVVSRLTGVVEEKYIVTSYLMDGSKDFFSELPENSEIKTFSKWDQKLFHEIHIYIIHHLDEPPKTLDQLAMLFNTNEYKIKTGFKEIFGCTPNQYYNKQRIRECKILIENTSLSLTEISIKMGFSSYPHFSKSFKKETHVTPRFYKKITRNS</sequence>
<accession>A0A0Q9Z6R7</accession>
<dbReference type="Proteomes" id="UP000051643">
    <property type="component" value="Unassembled WGS sequence"/>
</dbReference>
<proteinExistence type="predicted"/>
<gene>
    <name evidence="5" type="ORF">APR42_07815</name>
</gene>
<dbReference type="EMBL" id="LKTP01000023">
    <property type="protein sequence ID" value="KRG28669.1"/>
    <property type="molecule type" value="Genomic_DNA"/>
</dbReference>
<dbReference type="GO" id="GO:0043565">
    <property type="term" value="F:sequence-specific DNA binding"/>
    <property type="evidence" value="ECO:0007669"/>
    <property type="project" value="InterPro"/>
</dbReference>
<dbReference type="Gene3D" id="1.10.10.60">
    <property type="entry name" value="Homeodomain-like"/>
    <property type="match status" value="2"/>
</dbReference>
<evidence type="ECO:0000256" key="1">
    <source>
        <dbReference type="ARBA" id="ARBA00023015"/>
    </source>
</evidence>
<dbReference type="STRING" id="270918.APR42_07815"/>
<dbReference type="AlphaFoldDB" id="A0A0Q9Z6R7"/>
<protein>
    <recommendedName>
        <fullName evidence="4">HTH araC/xylS-type domain-containing protein</fullName>
    </recommendedName>
</protein>